<dbReference type="InterPro" id="IPR007318">
    <property type="entry name" value="Phopholipid_MeTrfase"/>
</dbReference>
<protein>
    <recommendedName>
        <fullName evidence="8">Isoprenylcysteine carboxylmethyltransferase family protein</fullName>
    </recommendedName>
</protein>
<evidence type="ECO:0000256" key="3">
    <source>
        <dbReference type="ARBA" id="ARBA00022989"/>
    </source>
</evidence>
<dbReference type="RefSeq" id="WP_150061224.1">
    <property type="nucleotide sequence ID" value="NZ_JACHII010000005.1"/>
</dbReference>
<dbReference type="GO" id="GO:0012505">
    <property type="term" value="C:endomembrane system"/>
    <property type="evidence" value="ECO:0007669"/>
    <property type="project" value="UniProtKB-SubCell"/>
</dbReference>
<organism evidence="6 7">
    <name type="scientific">Roseospira marina</name>
    <dbReference type="NCBI Taxonomy" id="140057"/>
    <lineage>
        <taxon>Bacteria</taxon>
        <taxon>Pseudomonadati</taxon>
        <taxon>Pseudomonadota</taxon>
        <taxon>Alphaproteobacteria</taxon>
        <taxon>Rhodospirillales</taxon>
        <taxon>Rhodospirillaceae</taxon>
        <taxon>Roseospira</taxon>
    </lineage>
</organism>
<gene>
    <name evidence="6" type="ORF">F1188_04600</name>
</gene>
<dbReference type="AlphaFoldDB" id="A0A5M6IEE0"/>
<feature type="transmembrane region" description="Helical" evidence="5">
    <location>
        <begin position="101"/>
        <end position="131"/>
    </location>
</feature>
<feature type="transmembrane region" description="Helical" evidence="5">
    <location>
        <begin position="21"/>
        <end position="39"/>
    </location>
</feature>
<dbReference type="Proteomes" id="UP000324065">
    <property type="component" value="Unassembled WGS sequence"/>
</dbReference>
<evidence type="ECO:0000256" key="4">
    <source>
        <dbReference type="ARBA" id="ARBA00023136"/>
    </source>
</evidence>
<dbReference type="OrthoDB" id="9811969at2"/>
<keyword evidence="7" id="KW-1185">Reference proteome</keyword>
<evidence type="ECO:0008006" key="8">
    <source>
        <dbReference type="Google" id="ProtNLM"/>
    </source>
</evidence>
<dbReference type="EMBL" id="VWPJ01000003">
    <property type="protein sequence ID" value="KAA5606623.1"/>
    <property type="molecule type" value="Genomic_DNA"/>
</dbReference>
<name>A0A5M6IEE0_9PROT</name>
<evidence type="ECO:0000256" key="2">
    <source>
        <dbReference type="ARBA" id="ARBA00022692"/>
    </source>
</evidence>
<keyword evidence="4 5" id="KW-0472">Membrane</keyword>
<accession>A0A5M6IEE0</accession>
<evidence type="ECO:0000256" key="5">
    <source>
        <dbReference type="SAM" id="Phobius"/>
    </source>
</evidence>
<evidence type="ECO:0000313" key="6">
    <source>
        <dbReference type="EMBL" id="KAA5606623.1"/>
    </source>
</evidence>
<reference evidence="6 7" key="1">
    <citation type="submission" date="2019-09" db="EMBL/GenBank/DDBJ databases">
        <title>Genome sequence of Roseospira marina, one of the more divergent members of the non-sulfur purple photosynthetic bacterial family, the Rhodospirillaceae.</title>
        <authorList>
            <person name="Meyer T."/>
            <person name="Kyndt J."/>
        </authorList>
    </citation>
    <scope>NUCLEOTIDE SEQUENCE [LARGE SCALE GENOMIC DNA]</scope>
    <source>
        <strain evidence="6 7">DSM 15113</strain>
    </source>
</reference>
<dbReference type="Pfam" id="PF04191">
    <property type="entry name" value="PEMT"/>
    <property type="match status" value="1"/>
</dbReference>
<keyword evidence="3 5" id="KW-1133">Transmembrane helix</keyword>
<keyword evidence="2 5" id="KW-0812">Transmembrane</keyword>
<proteinExistence type="predicted"/>
<comment type="caution">
    <text evidence="6">The sequence shown here is derived from an EMBL/GenBank/DDBJ whole genome shotgun (WGS) entry which is preliminary data.</text>
</comment>
<dbReference type="Gene3D" id="1.20.120.1630">
    <property type="match status" value="1"/>
</dbReference>
<comment type="subcellular location">
    <subcellularLocation>
        <location evidence="1">Endomembrane system</location>
        <topology evidence="1">Multi-pass membrane protein</topology>
    </subcellularLocation>
</comment>
<feature type="transmembrane region" description="Helical" evidence="5">
    <location>
        <begin position="51"/>
        <end position="71"/>
    </location>
</feature>
<evidence type="ECO:0000313" key="7">
    <source>
        <dbReference type="Proteomes" id="UP000324065"/>
    </source>
</evidence>
<evidence type="ECO:0000256" key="1">
    <source>
        <dbReference type="ARBA" id="ARBA00004127"/>
    </source>
</evidence>
<sequence>MTATPAARPRPRRPLLSRIPPPVMFTLMLAGTIAVARFLPGPLLWAWPTNLAGAVLMLAGLVLAVGAVMAFRRAGVSPRLFEGGPQVVSHGPFSRTRNPMYLSLIVTLAGAATVMGHVLPYAGPVLLFLWFDRVFVPREEAVLAAHFGPDWSAYTTRVRRWV</sequence>